<keyword evidence="2" id="KW-0963">Cytoplasm</keyword>
<evidence type="ECO:0000313" key="8">
    <source>
        <dbReference type="EMBL" id="KAH7279867.1"/>
    </source>
</evidence>
<dbReference type="InterPro" id="IPR031248">
    <property type="entry name" value="RNF213"/>
</dbReference>
<dbReference type="Proteomes" id="UP000825935">
    <property type="component" value="Chromosome 37"/>
</dbReference>
<feature type="domain" description="RZ-type" evidence="7">
    <location>
        <begin position="206"/>
        <end position="279"/>
    </location>
</feature>
<accession>A0A8T2Q737</accession>
<evidence type="ECO:0000256" key="6">
    <source>
        <dbReference type="ARBA" id="ARBA00022859"/>
    </source>
</evidence>
<gene>
    <name evidence="8" type="ORF">KP509_37G041300</name>
</gene>
<dbReference type="OrthoDB" id="2400221at2759"/>
<organism evidence="8 9">
    <name type="scientific">Ceratopteris richardii</name>
    <name type="common">Triangle waterfern</name>
    <dbReference type="NCBI Taxonomy" id="49495"/>
    <lineage>
        <taxon>Eukaryota</taxon>
        <taxon>Viridiplantae</taxon>
        <taxon>Streptophyta</taxon>
        <taxon>Embryophyta</taxon>
        <taxon>Tracheophyta</taxon>
        <taxon>Polypodiopsida</taxon>
        <taxon>Polypodiidae</taxon>
        <taxon>Polypodiales</taxon>
        <taxon>Pteridineae</taxon>
        <taxon>Pteridaceae</taxon>
        <taxon>Parkerioideae</taxon>
        <taxon>Ceratopteris</taxon>
    </lineage>
</organism>
<dbReference type="PROSITE" id="PS51981">
    <property type="entry name" value="ZF_RZ"/>
    <property type="match status" value="1"/>
</dbReference>
<dbReference type="GO" id="GO:0004842">
    <property type="term" value="F:ubiquitin-protein transferase activity"/>
    <property type="evidence" value="ECO:0007669"/>
    <property type="project" value="InterPro"/>
</dbReference>
<dbReference type="InterPro" id="IPR046439">
    <property type="entry name" value="ZF_RZ_dom"/>
</dbReference>
<dbReference type="GO" id="GO:0002376">
    <property type="term" value="P:immune system process"/>
    <property type="evidence" value="ECO:0007669"/>
    <property type="project" value="UniProtKB-KW"/>
</dbReference>
<evidence type="ECO:0000259" key="7">
    <source>
        <dbReference type="PROSITE" id="PS51981"/>
    </source>
</evidence>
<dbReference type="AlphaFoldDB" id="A0A8T2Q737"/>
<evidence type="ECO:0000313" key="9">
    <source>
        <dbReference type="Proteomes" id="UP000825935"/>
    </source>
</evidence>
<keyword evidence="9" id="KW-1185">Reference proteome</keyword>
<dbReference type="GO" id="GO:0005737">
    <property type="term" value="C:cytoplasm"/>
    <property type="evidence" value="ECO:0007669"/>
    <property type="project" value="UniProtKB-SubCell"/>
</dbReference>
<comment type="subcellular location">
    <subcellularLocation>
        <location evidence="1">Cytoplasm</location>
    </subcellularLocation>
</comment>
<name>A0A8T2Q737_CERRI</name>
<evidence type="ECO:0000256" key="5">
    <source>
        <dbReference type="ARBA" id="ARBA00022833"/>
    </source>
</evidence>
<reference evidence="8" key="1">
    <citation type="submission" date="2021-08" db="EMBL/GenBank/DDBJ databases">
        <title>WGS assembly of Ceratopteris richardii.</title>
        <authorList>
            <person name="Marchant D.B."/>
            <person name="Chen G."/>
            <person name="Jenkins J."/>
            <person name="Shu S."/>
            <person name="Leebens-Mack J."/>
            <person name="Grimwood J."/>
            <person name="Schmutz J."/>
            <person name="Soltis P."/>
            <person name="Soltis D."/>
            <person name="Chen Z.-H."/>
        </authorList>
    </citation>
    <scope>NUCLEOTIDE SEQUENCE</scope>
    <source>
        <strain evidence="8">Whitten #5841</strain>
        <tissue evidence="8">Leaf</tissue>
    </source>
</reference>
<dbReference type="EMBL" id="CM035442">
    <property type="protein sequence ID" value="KAH7279868.1"/>
    <property type="molecule type" value="Genomic_DNA"/>
</dbReference>
<keyword evidence="5" id="KW-0862">Zinc</keyword>
<keyword evidence="3" id="KW-0479">Metal-binding</keyword>
<dbReference type="PANTHER" id="PTHR22605">
    <property type="entry name" value="RZ-TYPE DOMAIN-CONTAINING PROTEIN"/>
    <property type="match status" value="1"/>
</dbReference>
<comment type="caution">
    <text evidence="8">The sequence shown here is derived from an EMBL/GenBank/DDBJ whole genome shotgun (WGS) entry which is preliminary data.</text>
</comment>
<dbReference type="GO" id="GO:0008270">
    <property type="term" value="F:zinc ion binding"/>
    <property type="evidence" value="ECO:0007669"/>
    <property type="project" value="UniProtKB-KW"/>
</dbReference>
<dbReference type="PANTHER" id="PTHR22605:SF1">
    <property type="entry name" value="RZ-TYPE DOMAIN-CONTAINING PROTEIN"/>
    <property type="match status" value="1"/>
</dbReference>
<evidence type="ECO:0000256" key="2">
    <source>
        <dbReference type="ARBA" id="ARBA00022490"/>
    </source>
</evidence>
<proteinExistence type="predicted"/>
<evidence type="ECO:0000256" key="3">
    <source>
        <dbReference type="ARBA" id="ARBA00022723"/>
    </source>
</evidence>
<sequence>MKILYWDFGLAVDDIADALNYFESKAEFDFFTLLLDNPILRNLHMPIGFNPFMSSSGSYTAAEQAWKNLVYVMKDEGRKNSRKIDDNDLNYFFKNASQEEQVAFIGTIASQVLFMKPGCHLSTAERRAIEHVQKLVPHLNNWDPLMKMSVAHLTTMIPGGKWWSAWNSSELCSLGLNILITLTLMPSGSPMRGYCMLNNLHLTTGCMLTESQNILDGVEGLGQYLVYTCSCSYAYIIGECTQPVQVGICPSCGKQIGGKNYVDEPGNRILQDVSNGYESLIGNISFSLRIQPLSYRTLRILVHYCFLLGIMMDGDTTKLASLLKTPNIIQNLVHILVKSIGLDIELLGQLIGCPRDVTFQYLHSILQRLTDFHLEGPLCSPQQRDQWEMAFEKIVTNQLPYESISQYLQHKQTNCLHDVLQERIPCLPDSLESSFRMTIKPSFSQYRAYFLQKKRLSSQFPCINAVLIHAKHLKELQFLLPLIEFSRELHHLIGHKITRQEAASTSIQDILSNKCDLSGRYDTFEASWNAIRHLVKGYECHQFIEPVPPMHKLQPIGLCLLEKKDQGIYLTAILDFLSTCQNAFLEDIRASLLEYAPACDHKFFNAADARNMQSVPIQFCKAGEIVYFDEKWASNLVRQFASCNPAYGKGTEVEYDDYHIEVEMQYRMIHGKSFLQGEYKEFPYQREAFQRHATLLSDLTEHVPQVLLPSSKVTTICNELALEGTGPWQLLVTLELCLGFLHRMKVEPSELLRDYCERCLGSDIHPIMKKDAFDVIEVKHVVSLYESIEAMASSNVEDMVAMCYRSDLDSRMHADLIQKMMLRKNACRSDESRPSCSRNIDNISVEALRDALRQFMFRYLTVETFNPMMNCRDTLGKRKASLHGLFLLRNLSQMQVQ</sequence>
<keyword evidence="6" id="KW-0391">Immunity</keyword>
<dbReference type="GO" id="GO:0016887">
    <property type="term" value="F:ATP hydrolysis activity"/>
    <property type="evidence" value="ECO:0007669"/>
    <property type="project" value="InterPro"/>
</dbReference>
<dbReference type="Pfam" id="PF20173">
    <property type="entry name" value="ZnF_RZ-type"/>
    <property type="match status" value="1"/>
</dbReference>
<protein>
    <recommendedName>
        <fullName evidence="7">RZ-type domain-containing protein</fullName>
    </recommendedName>
</protein>
<evidence type="ECO:0000256" key="4">
    <source>
        <dbReference type="ARBA" id="ARBA00022771"/>
    </source>
</evidence>
<keyword evidence="4" id="KW-0863">Zinc-finger</keyword>
<dbReference type="EMBL" id="CM035442">
    <property type="protein sequence ID" value="KAH7279867.1"/>
    <property type="molecule type" value="Genomic_DNA"/>
</dbReference>
<evidence type="ECO:0000256" key="1">
    <source>
        <dbReference type="ARBA" id="ARBA00004496"/>
    </source>
</evidence>